<dbReference type="OrthoDB" id="5953307at2"/>
<dbReference type="InterPro" id="IPR009593">
    <property type="entry name" value="DUF1203"/>
</dbReference>
<dbReference type="AlphaFoldDB" id="A0A2N0I1K0"/>
<evidence type="ECO:0000313" key="2">
    <source>
        <dbReference type="Proteomes" id="UP000232587"/>
    </source>
</evidence>
<organism evidence="1 2">
    <name type="scientific">Novosphingobium kunmingense</name>
    <dbReference type="NCBI Taxonomy" id="1211806"/>
    <lineage>
        <taxon>Bacteria</taxon>
        <taxon>Pseudomonadati</taxon>
        <taxon>Pseudomonadota</taxon>
        <taxon>Alphaproteobacteria</taxon>
        <taxon>Sphingomonadales</taxon>
        <taxon>Sphingomonadaceae</taxon>
        <taxon>Novosphingobium</taxon>
    </lineage>
</organism>
<sequence length="158" mass="17099">MTYRIAGLDPAQFAPLFAMSDDKLAARNARRVTAAASRGYPCRVSLQDADEGEELILLHHVSHDVATPYRSAYAIYVRRGAVAAETIDAVPPVFEGRPLGLRGFAADGTLQDARLALPGEADARIRDLLDNPAIAYIHAHNAAHGCFAARIDRHGDRL</sequence>
<dbReference type="PIRSF" id="PIRSF034110">
    <property type="entry name" value="DUF1203"/>
    <property type="match status" value="1"/>
</dbReference>
<accession>A0A2N0I1K0</accession>
<name>A0A2N0I1K0_9SPHN</name>
<evidence type="ECO:0000313" key="1">
    <source>
        <dbReference type="EMBL" id="PKB25057.1"/>
    </source>
</evidence>
<dbReference type="RefSeq" id="WP_100865538.1">
    <property type="nucleotide sequence ID" value="NZ_PHUF01000002.1"/>
</dbReference>
<protein>
    <submittedName>
        <fullName evidence="1">Uncharacterized protein DUF1203</fullName>
    </submittedName>
</protein>
<keyword evidence="2" id="KW-1185">Reference proteome</keyword>
<dbReference type="Pfam" id="PF06718">
    <property type="entry name" value="DUF1203"/>
    <property type="match status" value="1"/>
</dbReference>
<proteinExistence type="predicted"/>
<gene>
    <name evidence="1" type="ORF">B0I00_0238</name>
</gene>
<comment type="caution">
    <text evidence="1">The sequence shown here is derived from an EMBL/GenBank/DDBJ whole genome shotgun (WGS) entry which is preliminary data.</text>
</comment>
<dbReference type="Proteomes" id="UP000232587">
    <property type="component" value="Unassembled WGS sequence"/>
</dbReference>
<reference evidence="1 2" key="1">
    <citation type="submission" date="2017-11" db="EMBL/GenBank/DDBJ databases">
        <title>Genomic Encyclopedia of Type Strains, Phase III (KMG-III): the genomes of soil and plant-associated and newly described type strains.</title>
        <authorList>
            <person name="Whitman W."/>
        </authorList>
    </citation>
    <scope>NUCLEOTIDE SEQUENCE [LARGE SCALE GENOMIC DNA]</scope>
    <source>
        <strain evidence="1 2">CGMCC 1.12274</strain>
    </source>
</reference>
<dbReference type="EMBL" id="PHUF01000002">
    <property type="protein sequence ID" value="PKB25057.1"/>
    <property type="molecule type" value="Genomic_DNA"/>
</dbReference>